<sequence length="106" mass="12003">MDEPAAIALADEVVRSQFDGRFERLSASRVDAEAFKSSYEEDWREGRFPADVTEAEFRKFVQSLDLSPYWIVGYLLYPQGDVMIGSVIIDEATGAAEWDVHSRPPE</sequence>
<gene>
    <name evidence="1" type="ORF">BSF38_02982</name>
</gene>
<evidence type="ECO:0000313" key="1">
    <source>
        <dbReference type="EMBL" id="APW61468.1"/>
    </source>
</evidence>
<accession>A0A1U7CRD5</accession>
<proteinExistence type="predicted"/>
<dbReference type="Proteomes" id="UP000186309">
    <property type="component" value="Chromosome"/>
</dbReference>
<dbReference type="EMBL" id="CP019082">
    <property type="protein sequence ID" value="APW61468.1"/>
    <property type="molecule type" value="Genomic_DNA"/>
</dbReference>
<dbReference type="STRING" id="1387353.BSF38_02982"/>
<evidence type="ECO:0000313" key="2">
    <source>
        <dbReference type="Proteomes" id="UP000186309"/>
    </source>
</evidence>
<protein>
    <submittedName>
        <fullName evidence="1">Uncharacterized protein</fullName>
    </submittedName>
</protein>
<reference evidence="2" key="1">
    <citation type="submission" date="2016-12" db="EMBL/GenBank/DDBJ databases">
        <title>Comparative genomics of four Isosphaeraceae planctomycetes: a common pool of plasmids and glycoside hydrolase genes.</title>
        <authorList>
            <person name="Ivanova A."/>
        </authorList>
    </citation>
    <scope>NUCLEOTIDE SEQUENCE [LARGE SCALE GENOMIC DNA]</scope>
    <source>
        <strain evidence="2">PX4</strain>
    </source>
</reference>
<dbReference type="KEGG" id="pbor:BSF38_02982"/>
<keyword evidence="2" id="KW-1185">Reference proteome</keyword>
<name>A0A1U7CRD5_9BACT</name>
<organism evidence="1 2">
    <name type="scientific">Paludisphaera borealis</name>
    <dbReference type="NCBI Taxonomy" id="1387353"/>
    <lineage>
        <taxon>Bacteria</taxon>
        <taxon>Pseudomonadati</taxon>
        <taxon>Planctomycetota</taxon>
        <taxon>Planctomycetia</taxon>
        <taxon>Isosphaerales</taxon>
        <taxon>Isosphaeraceae</taxon>
        <taxon>Paludisphaera</taxon>
    </lineage>
</organism>
<dbReference type="RefSeq" id="WP_076346841.1">
    <property type="nucleotide sequence ID" value="NZ_CP019082.1"/>
</dbReference>
<dbReference type="AlphaFoldDB" id="A0A1U7CRD5"/>